<protein>
    <submittedName>
        <fullName evidence="2">Uncharacterized protein</fullName>
    </submittedName>
</protein>
<dbReference type="AlphaFoldDB" id="A0A2N5V4M7"/>
<comment type="caution">
    <text evidence="2">The sequence shown here is derived from an EMBL/GenBank/DDBJ whole genome shotgun (WGS) entry which is preliminary data.</text>
</comment>
<organism evidence="2 3">
    <name type="scientific">Puccinia coronata f. sp. avenae</name>
    <dbReference type="NCBI Taxonomy" id="200324"/>
    <lineage>
        <taxon>Eukaryota</taxon>
        <taxon>Fungi</taxon>
        <taxon>Dikarya</taxon>
        <taxon>Basidiomycota</taxon>
        <taxon>Pucciniomycotina</taxon>
        <taxon>Pucciniomycetes</taxon>
        <taxon>Pucciniales</taxon>
        <taxon>Pucciniaceae</taxon>
        <taxon>Puccinia</taxon>
    </lineage>
</organism>
<evidence type="ECO:0000256" key="1">
    <source>
        <dbReference type="SAM" id="MobiDB-lite"/>
    </source>
</evidence>
<name>A0A2N5V4M7_9BASI</name>
<feature type="compositionally biased region" description="Low complexity" evidence="1">
    <location>
        <begin position="14"/>
        <end position="26"/>
    </location>
</feature>
<evidence type="ECO:0000313" key="3">
    <source>
        <dbReference type="Proteomes" id="UP000235392"/>
    </source>
</evidence>
<reference evidence="2 3" key="1">
    <citation type="submission" date="2017-11" db="EMBL/GenBank/DDBJ databases">
        <title>De novo assembly and phasing of dikaryotic genomes from two isolates of Puccinia coronata f. sp. avenae, the causal agent of oat crown rust.</title>
        <authorList>
            <person name="Miller M.E."/>
            <person name="Zhang Y."/>
            <person name="Omidvar V."/>
            <person name="Sperschneider J."/>
            <person name="Schwessinger B."/>
            <person name="Raley C."/>
            <person name="Palmer J.M."/>
            <person name="Garnica D."/>
            <person name="Upadhyaya N."/>
            <person name="Rathjen J."/>
            <person name="Taylor J.M."/>
            <person name="Park R.F."/>
            <person name="Dodds P.N."/>
            <person name="Hirsch C.D."/>
            <person name="Kianian S.F."/>
            <person name="Figueroa M."/>
        </authorList>
    </citation>
    <scope>NUCLEOTIDE SEQUENCE [LARGE SCALE GENOMIC DNA]</scope>
    <source>
        <strain evidence="2">12SD80</strain>
    </source>
</reference>
<feature type="region of interest" description="Disordered" evidence="1">
    <location>
        <begin position="14"/>
        <end position="37"/>
    </location>
</feature>
<dbReference type="EMBL" id="PGCI01000053">
    <property type="protein sequence ID" value="PLW44930.1"/>
    <property type="molecule type" value="Genomic_DNA"/>
</dbReference>
<dbReference type="Proteomes" id="UP000235392">
    <property type="component" value="Unassembled WGS sequence"/>
</dbReference>
<gene>
    <name evidence="2" type="ORF">PCASD_09121</name>
</gene>
<sequence>MAVHTAATNISAAAGAGAATNGSNKSSLRKEDRCNSTGGLLPTGSQISLLLMNKDALFNTPSSFGGKLEDPDHPPVGFQFNRQSIPVPPATNGDDKPLSTPATATTTTTNGGNMKVYYLKRNSNPFWSKLFKFLEIGLFKIPLILNVYQMKKVLNPTSSKSSHSNLNYLHSNSANSSSTTPSQITLIGQIHLDFKAFEKNGPGSGSPSTPNYITLLTTRLDTRDMNGQRKVDIIGELNLSINGLAFLREYFLVEIHVVCTYDVVVVVIENSVVLVELIETNKYPLPSGWADFVLSNFFAVVNIRQASKGS</sequence>
<evidence type="ECO:0000313" key="2">
    <source>
        <dbReference type="EMBL" id="PLW44930.1"/>
    </source>
</evidence>
<accession>A0A2N5V4M7</accession>
<feature type="region of interest" description="Disordered" evidence="1">
    <location>
        <begin position="62"/>
        <end position="107"/>
    </location>
</feature>
<proteinExistence type="predicted"/>